<dbReference type="EMBL" id="JARYMX010000002">
    <property type="protein sequence ID" value="KAJ9561858.1"/>
    <property type="molecule type" value="Genomic_DNA"/>
</dbReference>
<feature type="region of interest" description="Disordered" evidence="1">
    <location>
        <begin position="1"/>
        <end position="26"/>
    </location>
</feature>
<sequence>MEAIERKAETVQLSPSDLSRRQESSGEIKDIERANILDLKQRARLKWAIEGDENSRFFHGLINRLSVNGQWISDPGQSSKKPQSFLRKNSPIVLPFQGRPSVAAS</sequence>
<evidence type="ECO:0000313" key="2">
    <source>
        <dbReference type="EMBL" id="KAJ9561858.1"/>
    </source>
</evidence>
<evidence type="ECO:0000313" key="3">
    <source>
        <dbReference type="Proteomes" id="UP001172457"/>
    </source>
</evidence>
<accession>A0AA38TRP9</accession>
<protein>
    <recommendedName>
        <fullName evidence="4">RNA-directed DNA polymerase, eukaryota</fullName>
    </recommendedName>
</protein>
<reference evidence="2" key="1">
    <citation type="submission" date="2023-03" db="EMBL/GenBank/DDBJ databases">
        <title>Chromosome-scale reference genome and RAD-based genetic map of yellow starthistle (Centaurea solstitialis) reveal putative structural variation and QTLs associated with invader traits.</title>
        <authorList>
            <person name="Reatini B."/>
            <person name="Cang F.A."/>
            <person name="Jiang Q."/>
            <person name="Mckibben M.T.W."/>
            <person name="Barker M.S."/>
            <person name="Rieseberg L.H."/>
            <person name="Dlugosch K.M."/>
        </authorList>
    </citation>
    <scope>NUCLEOTIDE SEQUENCE</scope>
    <source>
        <strain evidence="2">CAN-66</strain>
        <tissue evidence="2">Leaf</tissue>
    </source>
</reference>
<comment type="caution">
    <text evidence="2">The sequence shown here is derived from an EMBL/GenBank/DDBJ whole genome shotgun (WGS) entry which is preliminary data.</text>
</comment>
<organism evidence="2 3">
    <name type="scientific">Centaurea solstitialis</name>
    <name type="common">yellow star-thistle</name>
    <dbReference type="NCBI Taxonomy" id="347529"/>
    <lineage>
        <taxon>Eukaryota</taxon>
        <taxon>Viridiplantae</taxon>
        <taxon>Streptophyta</taxon>
        <taxon>Embryophyta</taxon>
        <taxon>Tracheophyta</taxon>
        <taxon>Spermatophyta</taxon>
        <taxon>Magnoliopsida</taxon>
        <taxon>eudicotyledons</taxon>
        <taxon>Gunneridae</taxon>
        <taxon>Pentapetalae</taxon>
        <taxon>asterids</taxon>
        <taxon>campanulids</taxon>
        <taxon>Asterales</taxon>
        <taxon>Asteraceae</taxon>
        <taxon>Carduoideae</taxon>
        <taxon>Cardueae</taxon>
        <taxon>Centaureinae</taxon>
        <taxon>Centaurea</taxon>
    </lineage>
</organism>
<gene>
    <name evidence="2" type="ORF">OSB04_007018</name>
</gene>
<proteinExistence type="predicted"/>
<dbReference type="Proteomes" id="UP001172457">
    <property type="component" value="Chromosome 2"/>
</dbReference>
<name>A0AA38TRP9_9ASTR</name>
<evidence type="ECO:0000256" key="1">
    <source>
        <dbReference type="SAM" id="MobiDB-lite"/>
    </source>
</evidence>
<dbReference type="AlphaFoldDB" id="A0AA38TRP9"/>
<keyword evidence="3" id="KW-1185">Reference proteome</keyword>
<evidence type="ECO:0008006" key="4">
    <source>
        <dbReference type="Google" id="ProtNLM"/>
    </source>
</evidence>